<dbReference type="RefSeq" id="WP_369779984.1">
    <property type="nucleotide sequence ID" value="NZ_CP165727.1"/>
</dbReference>
<protein>
    <submittedName>
        <fullName evidence="2">SpoIIE family protein phosphatase</fullName>
    </submittedName>
</protein>
<proteinExistence type="predicted"/>
<evidence type="ECO:0000259" key="1">
    <source>
        <dbReference type="Pfam" id="PF07228"/>
    </source>
</evidence>
<dbReference type="InterPro" id="IPR001932">
    <property type="entry name" value="PPM-type_phosphatase-like_dom"/>
</dbReference>
<name>A0AB39YF23_9ACTN</name>
<feature type="domain" description="PPM-type phosphatase" evidence="1">
    <location>
        <begin position="15"/>
        <end position="79"/>
    </location>
</feature>
<dbReference type="Pfam" id="PF07228">
    <property type="entry name" value="SpoIIE"/>
    <property type="match status" value="1"/>
</dbReference>
<evidence type="ECO:0000313" key="2">
    <source>
        <dbReference type="EMBL" id="XDV68474.1"/>
    </source>
</evidence>
<sequence>MYPRAARAGELGRTFTYTDGLVETSVSDTEGQVDGLAAVLGMGLATTGALDGAADRLLSDLLPDVDDNPDDVTLLLVRIPEVPGTSRTVVLGADASRAHVAPAGLIRRNSRNSPRCMPRT</sequence>
<dbReference type="EMBL" id="CP165727">
    <property type="protein sequence ID" value="XDV68474.1"/>
    <property type="molecule type" value="Genomic_DNA"/>
</dbReference>
<accession>A0AB39YF23</accession>
<dbReference type="AlphaFoldDB" id="A0AB39YF23"/>
<reference evidence="2" key="1">
    <citation type="submission" date="2024-08" db="EMBL/GenBank/DDBJ databases">
        <authorList>
            <person name="Yu S.T."/>
        </authorList>
    </citation>
    <scope>NUCLEOTIDE SEQUENCE</scope>
    <source>
        <strain evidence="2">R33</strain>
    </source>
</reference>
<gene>
    <name evidence="2" type="ORF">AB5J51_39040</name>
</gene>
<organism evidence="2">
    <name type="scientific">Streptomyces sp. R33</name>
    <dbReference type="NCBI Taxonomy" id="3238629"/>
    <lineage>
        <taxon>Bacteria</taxon>
        <taxon>Bacillati</taxon>
        <taxon>Actinomycetota</taxon>
        <taxon>Actinomycetes</taxon>
        <taxon>Kitasatosporales</taxon>
        <taxon>Streptomycetaceae</taxon>
        <taxon>Streptomyces</taxon>
    </lineage>
</organism>